<feature type="region of interest" description="Disordered" evidence="1">
    <location>
        <begin position="327"/>
        <end position="359"/>
    </location>
</feature>
<evidence type="ECO:0000313" key="3">
    <source>
        <dbReference type="Proteomes" id="UP000680185"/>
    </source>
</evidence>
<accession>A0A8T4KY34</accession>
<gene>
    <name evidence="2" type="ORF">J4478_01730</name>
</gene>
<name>A0A8T4KY34_9ARCH</name>
<dbReference type="Proteomes" id="UP000680185">
    <property type="component" value="Unassembled WGS sequence"/>
</dbReference>
<dbReference type="SUPFAM" id="SSF118310">
    <property type="entry name" value="AN1-like Zinc finger"/>
    <property type="match status" value="1"/>
</dbReference>
<comment type="caution">
    <text evidence="2">The sequence shown here is derived from an EMBL/GenBank/DDBJ whole genome shotgun (WGS) entry which is preliminary data.</text>
</comment>
<dbReference type="EMBL" id="JAGVWB010000010">
    <property type="protein sequence ID" value="MBS3058099.1"/>
    <property type="molecule type" value="Genomic_DNA"/>
</dbReference>
<reference evidence="2" key="2">
    <citation type="submission" date="2021-05" db="EMBL/GenBank/DDBJ databases">
        <title>Protein family content uncovers lineage relationships and bacterial pathway maintenance mechanisms in DPANN archaea.</title>
        <authorList>
            <person name="Castelle C.J."/>
            <person name="Meheust R."/>
            <person name="Jaffe A.L."/>
            <person name="Seitz K."/>
            <person name="Gong X."/>
            <person name="Baker B.J."/>
            <person name="Banfield J.F."/>
        </authorList>
    </citation>
    <scope>NUCLEOTIDE SEQUENCE</scope>
    <source>
        <strain evidence="2">RIFCSPLOWO2_01_FULL_43_13</strain>
    </source>
</reference>
<dbReference type="InterPro" id="IPR035896">
    <property type="entry name" value="AN1-like_Znf"/>
</dbReference>
<feature type="compositionally biased region" description="Basic and acidic residues" evidence="1">
    <location>
        <begin position="327"/>
        <end position="343"/>
    </location>
</feature>
<proteinExistence type="predicted"/>
<dbReference type="AlphaFoldDB" id="A0A8T4KY34"/>
<evidence type="ECO:0000313" key="2">
    <source>
        <dbReference type="EMBL" id="MBS3058099.1"/>
    </source>
</evidence>
<protein>
    <submittedName>
        <fullName evidence="2">AN1-type zinc finger domain-containing protein</fullName>
    </submittedName>
</protein>
<organism evidence="2 3">
    <name type="scientific">Candidatus Iainarchaeum sp</name>
    <dbReference type="NCBI Taxonomy" id="3101447"/>
    <lineage>
        <taxon>Archaea</taxon>
        <taxon>Candidatus Iainarchaeota</taxon>
        <taxon>Candidatus Iainarchaeia</taxon>
        <taxon>Candidatus Iainarchaeales</taxon>
        <taxon>Candidatus Iainarchaeaceae</taxon>
        <taxon>Candidatus Iainarchaeum</taxon>
    </lineage>
</organism>
<sequence length="359" mass="41519">MGSKSEFSESLFQLKKEAFLSTVIKASKRLRLGFIPKVNFWESKQPCYTGTDWAHIHLDTKEICVNKKELTQMTMEKIYEVATHEVTHLVETEHGAMFTQKMTGLKVNIWTPPKGLGITVVGLPKQPGSRKLKDLPYDPSECNYYDCNRVHRIKCQYCGKSFCEEHIKPFSPKLWDPEDRKQLFSTRHDNGHPCLGLLNDNKTKHLEDEEEPEIEFHPTRPPEPVLPTLTSKEAKLISINILVNREPTKSFVKIKKKQEKEIFPLKELWTDNHGTFQLNLLPGEYLAELETPQVFGNKTSFVIEERSIQNSVYLLFRDYSPNYSKTNKDYIKPEGKQKSKESKGLGNKLKSFFGKISKH</sequence>
<reference evidence="2" key="1">
    <citation type="submission" date="2021-03" db="EMBL/GenBank/DDBJ databases">
        <authorList>
            <person name="Jaffe A."/>
        </authorList>
    </citation>
    <scope>NUCLEOTIDE SEQUENCE</scope>
    <source>
        <strain evidence="2">RIFCSPLOWO2_01_FULL_43_13</strain>
    </source>
</reference>
<evidence type="ECO:0000256" key="1">
    <source>
        <dbReference type="SAM" id="MobiDB-lite"/>
    </source>
</evidence>